<dbReference type="EMBL" id="WWCU01000072">
    <property type="protein sequence ID" value="MYN11379.1"/>
    <property type="molecule type" value="Genomic_DNA"/>
</dbReference>
<dbReference type="Pfam" id="PF02397">
    <property type="entry name" value="Bac_transf"/>
    <property type="match status" value="1"/>
</dbReference>
<evidence type="ECO:0000256" key="6">
    <source>
        <dbReference type="ARBA" id="ARBA00023136"/>
    </source>
</evidence>
<dbReference type="PANTHER" id="PTHR30576:SF21">
    <property type="entry name" value="UDP-GLUCOSE:UNDECAPRENYL-PHOSPHATE GLUCOSE-1-PHOSPHATE TRANSFERASE"/>
    <property type="match status" value="1"/>
</dbReference>
<evidence type="ECO:0000256" key="4">
    <source>
        <dbReference type="ARBA" id="ARBA00022692"/>
    </source>
</evidence>
<evidence type="ECO:0000256" key="5">
    <source>
        <dbReference type="ARBA" id="ARBA00022989"/>
    </source>
</evidence>
<dbReference type="InterPro" id="IPR003362">
    <property type="entry name" value="Bact_transf"/>
</dbReference>
<dbReference type="GO" id="GO:0016020">
    <property type="term" value="C:membrane"/>
    <property type="evidence" value="ECO:0007669"/>
    <property type="project" value="UniProtKB-SubCell"/>
</dbReference>
<keyword evidence="4 7" id="KW-0812">Transmembrane</keyword>
<dbReference type="NCBIfam" id="TIGR03025">
    <property type="entry name" value="EPS_sugtrans"/>
    <property type="match status" value="1"/>
</dbReference>
<dbReference type="Proteomes" id="UP000450676">
    <property type="component" value="Unassembled WGS sequence"/>
</dbReference>
<comment type="caution">
    <text evidence="9">The sequence shown here is derived from an EMBL/GenBank/DDBJ whole genome shotgun (WGS) entry which is preliminary data.</text>
</comment>
<protein>
    <submittedName>
        <fullName evidence="9">Exopolysaccharide biosynthesis polyprenyl glycosylphosphotransferase</fullName>
    </submittedName>
</protein>
<dbReference type="InterPro" id="IPR017475">
    <property type="entry name" value="EPS_sugar_tfrase"/>
</dbReference>
<name>A0A7X4KPG9_9BURK</name>
<feature type="domain" description="Bacterial sugar transferase" evidence="8">
    <location>
        <begin position="160"/>
        <end position="343"/>
    </location>
</feature>
<keyword evidence="6 7" id="KW-0472">Membrane</keyword>
<evidence type="ECO:0000313" key="9">
    <source>
        <dbReference type="EMBL" id="MYN11379.1"/>
    </source>
</evidence>
<evidence type="ECO:0000313" key="10">
    <source>
        <dbReference type="Proteomes" id="UP000450676"/>
    </source>
</evidence>
<evidence type="ECO:0000256" key="1">
    <source>
        <dbReference type="ARBA" id="ARBA00004141"/>
    </source>
</evidence>
<comment type="subcellular location">
    <subcellularLocation>
        <location evidence="1">Membrane</location>
        <topology evidence="1">Multi-pass membrane protein</topology>
    </subcellularLocation>
</comment>
<dbReference type="GO" id="GO:0089702">
    <property type="term" value="F:undecaprenyl-phosphate glucose phosphotransferase activity"/>
    <property type="evidence" value="ECO:0007669"/>
    <property type="project" value="TreeGrafter"/>
</dbReference>
<evidence type="ECO:0000256" key="3">
    <source>
        <dbReference type="ARBA" id="ARBA00022679"/>
    </source>
</evidence>
<keyword evidence="10" id="KW-1185">Reference proteome</keyword>
<accession>A0A7X4KPG9</accession>
<comment type="similarity">
    <text evidence="2">Belongs to the bacterial sugar transferase family.</text>
</comment>
<dbReference type="PANTHER" id="PTHR30576">
    <property type="entry name" value="COLANIC BIOSYNTHESIS UDP-GLUCOSE LIPID CARRIER TRANSFERASE"/>
    <property type="match status" value="1"/>
</dbReference>
<sequence length="352" mass="39176">GAGQALGAGRQRRVRLGRQRAHGLNTVRVVIVGDAASAVELYRRAQGEDKCEYHIQAVCTLPAEPHAPLPPGAERLPSASALPGYARCCAIDEIWIALPIGQAAQVRALQHLLRNTLVELRWVLDLQGLQLLRFNMEQFLGAPVLTLNCPDTSELSKLGKYLFDKLFALAAMLLLSPLLAGIWVAVKLSSPGPALFLQPRTGLNGQVFKVYKFRTMHWQGEAEGAALRQASKSDARVTRLGAFLRRTSLDELPQFLNVLRGEMSIVGPRPHAVQHTDLYSDLLPVYMIRHRAKPGITGWAQINGCRGETETAEKMSKRVQFDVEYIRNWSLWMDVRIVVWTALRGWTGNDVY</sequence>
<dbReference type="AlphaFoldDB" id="A0A7X4KPG9"/>
<keyword evidence="5 7" id="KW-1133">Transmembrane helix</keyword>
<evidence type="ECO:0000256" key="2">
    <source>
        <dbReference type="ARBA" id="ARBA00006464"/>
    </source>
</evidence>
<dbReference type="GO" id="GO:0009242">
    <property type="term" value="P:colanic acid biosynthetic process"/>
    <property type="evidence" value="ECO:0007669"/>
    <property type="project" value="TreeGrafter"/>
</dbReference>
<reference evidence="9 10" key="1">
    <citation type="submission" date="2019-12" db="EMBL/GenBank/DDBJ databases">
        <title>Novel species isolated from a subtropical stream in China.</title>
        <authorList>
            <person name="Lu H."/>
        </authorList>
    </citation>
    <scope>NUCLEOTIDE SEQUENCE [LARGE SCALE GENOMIC DNA]</scope>
    <source>
        <strain evidence="9 10">FT127W</strain>
    </source>
</reference>
<feature type="transmembrane region" description="Helical" evidence="7">
    <location>
        <begin position="166"/>
        <end position="186"/>
    </location>
</feature>
<dbReference type="RefSeq" id="WP_161075642.1">
    <property type="nucleotide sequence ID" value="NZ_WWCU01000072.1"/>
</dbReference>
<organism evidence="9 10">
    <name type="scientific">Pseudoduganella aquatica</name>
    <dbReference type="NCBI Taxonomy" id="2660641"/>
    <lineage>
        <taxon>Bacteria</taxon>
        <taxon>Pseudomonadati</taxon>
        <taxon>Pseudomonadota</taxon>
        <taxon>Betaproteobacteria</taxon>
        <taxon>Burkholderiales</taxon>
        <taxon>Oxalobacteraceae</taxon>
        <taxon>Telluria group</taxon>
        <taxon>Pseudoduganella</taxon>
    </lineage>
</organism>
<evidence type="ECO:0000256" key="7">
    <source>
        <dbReference type="SAM" id="Phobius"/>
    </source>
</evidence>
<dbReference type="Pfam" id="PF13727">
    <property type="entry name" value="CoA_binding_3"/>
    <property type="match status" value="1"/>
</dbReference>
<keyword evidence="3 9" id="KW-0808">Transferase</keyword>
<feature type="non-terminal residue" evidence="9">
    <location>
        <position position="1"/>
    </location>
</feature>
<gene>
    <name evidence="9" type="ORF">GTP77_29120</name>
</gene>
<proteinExistence type="inferred from homology"/>
<evidence type="ECO:0000259" key="8">
    <source>
        <dbReference type="Pfam" id="PF02397"/>
    </source>
</evidence>